<proteinExistence type="predicted"/>
<dbReference type="KEGG" id="rvi:RVIR1_08400"/>
<dbReference type="CDD" id="cd06661">
    <property type="entry name" value="GGCT_like"/>
    <property type="match status" value="1"/>
</dbReference>
<dbReference type="RefSeq" id="WP_126322793.1">
    <property type="nucleotide sequence ID" value="NZ_AP018005.1"/>
</dbReference>
<evidence type="ECO:0008006" key="4">
    <source>
        <dbReference type="Google" id="ProtNLM"/>
    </source>
</evidence>
<keyword evidence="1" id="KW-0732">Signal</keyword>
<evidence type="ECO:0000313" key="2">
    <source>
        <dbReference type="EMBL" id="BBB15329.1"/>
    </source>
</evidence>
<dbReference type="InterPro" id="IPR013024">
    <property type="entry name" value="GGCT-like"/>
</dbReference>
<dbReference type="Proteomes" id="UP000282483">
    <property type="component" value="Chromosome"/>
</dbReference>
<protein>
    <recommendedName>
        <fullName evidence="4">Gamma-glutamylcyclotransferase AIG2-like domain-containing protein</fullName>
    </recommendedName>
</protein>
<name>A0A2Z5UUT9_9COXI</name>
<keyword evidence="3" id="KW-1185">Reference proteome</keyword>
<gene>
    <name evidence="2" type="ORF">RVIR1_08400</name>
</gene>
<sequence>MQITRLSASLLLMLVVIINAYANSTDCICHPTPRNQLPQYIIGYGSLMETASKNKTDHTSGENRPVMIDHYQRGWFAKGLSVGLSTTYLGIIKQPDAHFNGTIFRLAIPNTIQNYDQREKYYCRVSVPTAFIHPLDHHPLPSGQFWIYETKPEFIAEPSEKYPIIKSYVDIFLSGCLEIEKKFHLNDFTTECIKTTTDWSPHWVNDRIYPRRPFVFEPNSASIDALLSEIQPEAFHQIKIEP</sequence>
<accession>A0A2Z5UUT9</accession>
<feature type="signal peptide" evidence="1">
    <location>
        <begin position="1"/>
        <end position="22"/>
    </location>
</feature>
<evidence type="ECO:0000313" key="3">
    <source>
        <dbReference type="Proteomes" id="UP000282483"/>
    </source>
</evidence>
<feature type="chain" id="PRO_5016396242" description="Gamma-glutamylcyclotransferase AIG2-like domain-containing protein" evidence="1">
    <location>
        <begin position="23"/>
        <end position="242"/>
    </location>
</feature>
<organism evidence="2 3">
    <name type="scientific">Candidatus Rickettsiella viridis</name>
    <dbReference type="NCBI Taxonomy" id="676208"/>
    <lineage>
        <taxon>Bacteria</taxon>
        <taxon>Pseudomonadati</taxon>
        <taxon>Pseudomonadota</taxon>
        <taxon>Gammaproteobacteria</taxon>
        <taxon>Legionellales</taxon>
        <taxon>Coxiellaceae</taxon>
        <taxon>Rickettsiella</taxon>
    </lineage>
</organism>
<dbReference type="AlphaFoldDB" id="A0A2Z5UUT9"/>
<reference evidence="2 3" key="1">
    <citation type="submission" date="2017-03" db="EMBL/GenBank/DDBJ databases">
        <title>The genome sequence of Candidatus Rickettsiella viridis.</title>
        <authorList>
            <person name="Nikoh N."/>
            <person name="Tsuchida T."/>
            <person name="Yamaguchi K."/>
            <person name="Maeda T."/>
            <person name="Shigenobu S."/>
            <person name="Fukatsu T."/>
        </authorList>
    </citation>
    <scope>NUCLEOTIDE SEQUENCE [LARGE SCALE GENOMIC DNA]</scope>
    <source>
        <strain evidence="2 3">Ap-RA04</strain>
    </source>
</reference>
<dbReference type="EMBL" id="AP018005">
    <property type="protein sequence ID" value="BBB15329.1"/>
    <property type="molecule type" value="Genomic_DNA"/>
</dbReference>
<evidence type="ECO:0000256" key="1">
    <source>
        <dbReference type="SAM" id="SignalP"/>
    </source>
</evidence>
<dbReference type="OrthoDB" id="8478713at2"/>